<feature type="transmembrane region" description="Helical" evidence="7">
    <location>
        <begin position="117"/>
        <end position="137"/>
    </location>
</feature>
<protein>
    <submittedName>
        <fullName evidence="8">Permease</fullName>
    </submittedName>
</protein>
<comment type="similarity">
    <text evidence="2">Belongs to the UPF0718 family.</text>
</comment>
<comment type="subcellular location">
    <subcellularLocation>
        <location evidence="1">Cell membrane</location>
        <topology evidence="1">Multi-pass membrane protein</topology>
    </subcellularLocation>
</comment>
<dbReference type="Proteomes" id="UP001166251">
    <property type="component" value="Unassembled WGS sequence"/>
</dbReference>
<sequence length="619" mass="67165">MYLTLAIAALFLGPLLYRAVERNPKLMGALDAFIFVVIGGVVLFHMLPDIFTNGGLWALAFLALGLAVPTILEHAFHRIARHAHAGALLFAAIGLGFHGMTDGAALAEAAANDHQSLLAAGVILHRLPVGLTIWWLLRPHFGGLIALIVLVGISLSTLAGHSIAEHWLSHLHGPAMAWFEALVVGTILHVVFHRPYHEDHAHQQSNDDGDSPTPNWLQGIGSLIGVAVLLAIMMPYWLGTITHQHDHGGHDHSRHDHSVHEFSAIAPPLADHSSTEVLHRLLDLSLAVAPWLLLAYVLAAAINFFMPLSFAVPRHQDARDHPIKQALKGAIAGLPLPICVPNASNLYNQLLRHGSGQTYALAFLMASPLLGIDALLLTWGLLGGEWAIWRLLVAFTFSLMMALVIGYWLRQQQPTPQQTTTSSEPNHWRGRMQQAIRHGYAHLIDHTAPWVITGLVVAAILPSVTGLATLPVLSGLLLLALLALPLHLCATGMTPLLAVLLIAGLPPSFALVLLLLGPVTNLTLMRLLAKLHGKATAHIITAAMVLVALLLSQLIPYWPSSELTFASERHDSHWWHYASLGAVVLLYTISLLRRGARSFVAELLPTNHGGHHHSHGHHH</sequence>
<keyword evidence="3" id="KW-1003">Cell membrane</keyword>
<keyword evidence="6 7" id="KW-0472">Membrane</keyword>
<evidence type="ECO:0000256" key="4">
    <source>
        <dbReference type="ARBA" id="ARBA00022692"/>
    </source>
</evidence>
<dbReference type="PANTHER" id="PTHR34184:SF4">
    <property type="entry name" value="UPF0718 PROTEIN YCGR"/>
    <property type="match status" value="1"/>
</dbReference>
<feature type="transmembrane region" description="Helical" evidence="7">
    <location>
        <begin position="54"/>
        <end position="72"/>
    </location>
</feature>
<feature type="transmembrane region" description="Helical" evidence="7">
    <location>
        <begin position="176"/>
        <end position="196"/>
    </location>
</feature>
<dbReference type="PANTHER" id="PTHR34184">
    <property type="entry name" value="UPF0718 PROTEIN YCGR"/>
    <property type="match status" value="1"/>
</dbReference>
<proteinExistence type="inferred from homology"/>
<evidence type="ECO:0000256" key="1">
    <source>
        <dbReference type="ARBA" id="ARBA00004651"/>
    </source>
</evidence>
<feature type="transmembrane region" description="Helical" evidence="7">
    <location>
        <begin position="388"/>
        <end position="409"/>
    </location>
</feature>
<dbReference type="InterPro" id="IPR052923">
    <property type="entry name" value="UPF0718"/>
</dbReference>
<gene>
    <name evidence="8" type="ORF">K0504_03380</name>
</gene>
<name>A0ABS7ECP2_9GAMM</name>
<feature type="transmembrane region" description="Helical" evidence="7">
    <location>
        <begin position="359"/>
        <end position="382"/>
    </location>
</feature>
<keyword evidence="5 7" id="KW-1133">Transmembrane helix</keyword>
<keyword evidence="9" id="KW-1185">Reference proteome</keyword>
<evidence type="ECO:0000256" key="3">
    <source>
        <dbReference type="ARBA" id="ARBA00022475"/>
    </source>
</evidence>
<feature type="transmembrane region" description="Helical" evidence="7">
    <location>
        <begin position="84"/>
        <end position="105"/>
    </location>
</feature>
<feature type="transmembrane region" description="Helical" evidence="7">
    <location>
        <begin position="575"/>
        <end position="592"/>
    </location>
</feature>
<keyword evidence="4 7" id="KW-0812">Transmembrane</keyword>
<feature type="transmembrane region" description="Helical" evidence="7">
    <location>
        <begin position="28"/>
        <end position="47"/>
    </location>
</feature>
<evidence type="ECO:0000256" key="5">
    <source>
        <dbReference type="ARBA" id="ARBA00022989"/>
    </source>
</evidence>
<dbReference type="RefSeq" id="WP_220102734.1">
    <property type="nucleotide sequence ID" value="NZ_JAHZSS010000002.1"/>
</dbReference>
<organism evidence="8 9">
    <name type="scientific">Neiella holothuriorum</name>
    <dbReference type="NCBI Taxonomy" id="2870530"/>
    <lineage>
        <taxon>Bacteria</taxon>
        <taxon>Pseudomonadati</taxon>
        <taxon>Pseudomonadota</taxon>
        <taxon>Gammaproteobacteria</taxon>
        <taxon>Alteromonadales</taxon>
        <taxon>Echinimonadaceae</taxon>
        <taxon>Neiella</taxon>
    </lineage>
</organism>
<dbReference type="InterPro" id="IPR005524">
    <property type="entry name" value="DUF318"/>
</dbReference>
<dbReference type="Pfam" id="PF03773">
    <property type="entry name" value="ArsP_1"/>
    <property type="match status" value="1"/>
</dbReference>
<feature type="transmembrane region" description="Helical" evidence="7">
    <location>
        <begin position="537"/>
        <end position="555"/>
    </location>
</feature>
<reference evidence="8" key="1">
    <citation type="submission" date="2021-07" db="EMBL/GenBank/DDBJ databases">
        <title>Neiella marina sp. nov., isolated from the intestinal content of sea cucumber Apostichopus japonicus.</title>
        <authorList>
            <person name="Bai X."/>
        </authorList>
    </citation>
    <scope>NUCLEOTIDE SEQUENCE</scope>
    <source>
        <strain evidence="8">126</strain>
    </source>
</reference>
<dbReference type="EMBL" id="JAHZSS010000002">
    <property type="protein sequence ID" value="MBW8190066.1"/>
    <property type="molecule type" value="Genomic_DNA"/>
</dbReference>
<feature type="transmembrane region" description="Helical" evidence="7">
    <location>
        <begin position="284"/>
        <end position="306"/>
    </location>
</feature>
<accession>A0ABS7ECP2</accession>
<feature type="transmembrane region" description="Helical" evidence="7">
    <location>
        <begin position="143"/>
        <end position="164"/>
    </location>
</feature>
<feature type="transmembrane region" description="Helical" evidence="7">
    <location>
        <begin position="496"/>
        <end position="516"/>
    </location>
</feature>
<feature type="transmembrane region" description="Helical" evidence="7">
    <location>
        <begin position="216"/>
        <end position="238"/>
    </location>
</feature>
<evidence type="ECO:0000313" key="8">
    <source>
        <dbReference type="EMBL" id="MBW8190066.1"/>
    </source>
</evidence>
<comment type="caution">
    <text evidence="8">The sequence shown here is derived from an EMBL/GenBank/DDBJ whole genome shotgun (WGS) entry which is preliminary data.</text>
</comment>
<evidence type="ECO:0000256" key="6">
    <source>
        <dbReference type="ARBA" id="ARBA00023136"/>
    </source>
</evidence>
<evidence type="ECO:0000256" key="2">
    <source>
        <dbReference type="ARBA" id="ARBA00006386"/>
    </source>
</evidence>
<evidence type="ECO:0000313" key="9">
    <source>
        <dbReference type="Proteomes" id="UP001166251"/>
    </source>
</evidence>
<feature type="transmembrane region" description="Helical" evidence="7">
    <location>
        <begin position="451"/>
        <end position="484"/>
    </location>
</feature>
<evidence type="ECO:0000256" key="7">
    <source>
        <dbReference type="SAM" id="Phobius"/>
    </source>
</evidence>